<dbReference type="Gene3D" id="3.20.20.140">
    <property type="entry name" value="Metal-dependent hydrolases"/>
    <property type="match status" value="1"/>
</dbReference>
<dbReference type="InterPro" id="IPR050138">
    <property type="entry name" value="DHOase/Allantoinase_Hydrolase"/>
</dbReference>
<evidence type="ECO:0000313" key="2">
    <source>
        <dbReference type="Proteomes" id="UP000388235"/>
    </source>
</evidence>
<dbReference type="GO" id="GO:0004038">
    <property type="term" value="F:allantoinase activity"/>
    <property type="evidence" value="ECO:0007669"/>
    <property type="project" value="TreeGrafter"/>
</dbReference>
<dbReference type="PANTHER" id="PTHR43668:SF2">
    <property type="entry name" value="ALLANTOINASE"/>
    <property type="match status" value="1"/>
</dbReference>
<dbReference type="OrthoDB" id="5687299at2"/>
<evidence type="ECO:0000313" key="1">
    <source>
        <dbReference type="EMBL" id="QGG79237.1"/>
    </source>
</evidence>
<dbReference type="PANTHER" id="PTHR43668">
    <property type="entry name" value="ALLANTOINASE"/>
    <property type="match status" value="1"/>
</dbReference>
<gene>
    <name evidence="1" type="ORF">GH975_01135</name>
</gene>
<organism evidence="1 2">
    <name type="scientific">Litorivicinus lipolyticus</name>
    <dbReference type="NCBI Taxonomy" id="418701"/>
    <lineage>
        <taxon>Bacteria</taxon>
        <taxon>Pseudomonadati</taxon>
        <taxon>Pseudomonadota</taxon>
        <taxon>Gammaproteobacteria</taxon>
        <taxon>Oceanospirillales</taxon>
        <taxon>Litorivicinaceae</taxon>
        <taxon>Litorivicinus</taxon>
    </lineage>
</organism>
<protein>
    <recommendedName>
        <fullName evidence="3">Dihydroorotase</fullName>
    </recommendedName>
</protein>
<reference evidence="1 2" key="1">
    <citation type="submission" date="2019-11" db="EMBL/GenBank/DDBJ databases">
        <authorList>
            <person name="Khan S.A."/>
            <person name="Jeon C.O."/>
            <person name="Chun B.H."/>
        </authorList>
    </citation>
    <scope>NUCLEOTIDE SEQUENCE [LARGE SCALE GENOMIC DNA]</scope>
    <source>
        <strain evidence="1 2">IMCC 1097</strain>
    </source>
</reference>
<accession>A0A5Q2QB87</accession>
<dbReference type="GO" id="GO:0005737">
    <property type="term" value="C:cytoplasm"/>
    <property type="evidence" value="ECO:0007669"/>
    <property type="project" value="TreeGrafter"/>
</dbReference>
<dbReference type="KEGG" id="llp:GH975_01135"/>
<sequence length="293" mass="31408">MSILDLDFYDLACRLGPQPGHTLALAERCGVKGLLTPPDEAVGAQNGSLAVRSLAPMTANLDGEQLAEMARLQRGGAVGVGQGYAPWKNTRVQLNAMRYAKSLGLRVFLSPLDPVLGLGVAHDGAVAQRLGLETQPSAAETIALARDLQLVAETGVTAHMGRLSSAESVRLMARAKHEGLDVTCDVAITHLMWDERQIEGYDFNYRLQPVLRSDEDRQALIAGVESGVIDAIVSDHTPWPVADKRLPFAQAKPGTETLALWRDGVNGLIRQGALSGARVEQALNRVPRSLLGL</sequence>
<dbReference type="RefSeq" id="WP_153712741.1">
    <property type="nucleotide sequence ID" value="NZ_CP045871.1"/>
</dbReference>
<dbReference type="InterPro" id="IPR032466">
    <property type="entry name" value="Metal_Hydrolase"/>
</dbReference>
<dbReference type="SUPFAM" id="SSF51556">
    <property type="entry name" value="Metallo-dependent hydrolases"/>
    <property type="match status" value="1"/>
</dbReference>
<dbReference type="Proteomes" id="UP000388235">
    <property type="component" value="Chromosome"/>
</dbReference>
<name>A0A5Q2QB87_9GAMM</name>
<dbReference type="GO" id="GO:0006145">
    <property type="term" value="P:purine nucleobase catabolic process"/>
    <property type="evidence" value="ECO:0007669"/>
    <property type="project" value="TreeGrafter"/>
</dbReference>
<keyword evidence="2" id="KW-1185">Reference proteome</keyword>
<evidence type="ECO:0008006" key="3">
    <source>
        <dbReference type="Google" id="ProtNLM"/>
    </source>
</evidence>
<proteinExistence type="predicted"/>
<dbReference type="AlphaFoldDB" id="A0A5Q2QB87"/>
<dbReference type="EMBL" id="CP045871">
    <property type="protein sequence ID" value="QGG79237.1"/>
    <property type="molecule type" value="Genomic_DNA"/>
</dbReference>